<dbReference type="AlphaFoldDB" id="F9DXG0"/>
<dbReference type="HOGENOM" id="CLU_2587989_0_0_9"/>
<comment type="caution">
    <text evidence="2">The sequence shown here is derived from an EMBL/GenBank/DDBJ whole genome shotgun (WGS) entry which is preliminary data.</text>
</comment>
<sequence length="80" mass="9290">MVVIESLNHLDKNADPLLRSWRFLLLLSATVAITAFVVLMKSEVAGPFKDVPNSNPYFRIIHKIDNSDRVRIRIFYLRCM</sequence>
<dbReference type="Proteomes" id="UP000005316">
    <property type="component" value="Unassembled WGS sequence"/>
</dbReference>
<name>F9DXG0_9BACL</name>
<keyword evidence="2" id="KW-0456">Lyase</keyword>
<dbReference type="EMBL" id="AFPZ01000108">
    <property type="protein sequence ID" value="EGQ20743.1"/>
    <property type="molecule type" value="Genomic_DNA"/>
</dbReference>
<dbReference type="EC" id="4.2.1.24" evidence="2"/>
<keyword evidence="1" id="KW-0472">Membrane</keyword>
<keyword evidence="1" id="KW-1133">Transmembrane helix</keyword>
<evidence type="ECO:0000256" key="1">
    <source>
        <dbReference type="SAM" id="Phobius"/>
    </source>
</evidence>
<evidence type="ECO:0000313" key="3">
    <source>
        <dbReference type="Proteomes" id="UP000005316"/>
    </source>
</evidence>
<reference evidence="2 3" key="1">
    <citation type="submission" date="2011-04" db="EMBL/GenBank/DDBJ databases">
        <authorList>
            <person name="Muzny D."/>
            <person name="Qin X."/>
            <person name="Deng J."/>
            <person name="Jiang H."/>
            <person name="Liu Y."/>
            <person name="Qu J."/>
            <person name="Song X.-Z."/>
            <person name="Zhang L."/>
            <person name="Thornton R."/>
            <person name="Coyle M."/>
            <person name="Francisco L."/>
            <person name="Jackson L."/>
            <person name="Javaid M."/>
            <person name="Korchina V."/>
            <person name="Kovar C."/>
            <person name="Mata R."/>
            <person name="Mathew T."/>
            <person name="Ngo R."/>
            <person name="Nguyen L."/>
            <person name="Nguyen N."/>
            <person name="Okwuonu G."/>
            <person name="Ongeri F."/>
            <person name="Pham C."/>
            <person name="Simmons D."/>
            <person name="Wilczek-Boney K."/>
            <person name="Hale W."/>
            <person name="Jakkamsetti A."/>
            <person name="Pham P."/>
            <person name="Ruth R."/>
            <person name="San Lucas F."/>
            <person name="Warren J."/>
            <person name="Zhang J."/>
            <person name="Zhao Z."/>
            <person name="Zhou C."/>
            <person name="Zhu D."/>
            <person name="Lee S."/>
            <person name="Bess C."/>
            <person name="Blankenburg K."/>
            <person name="Forbes L."/>
            <person name="Fu Q."/>
            <person name="Gubbala S."/>
            <person name="Hirani K."/>
            <person name="Jayaseelan J.C."/>
            <person name="Lara F."/>
            <person name="Munidasa M."/>
            <person name="Palculict T."/>
            <person name="Patil S."/>
            <person name="Pu L.-L."/>
            <person name="Saada N."/>
            <person name="Tang L."/>
            <person name="Weissenberger G."/>
            <person name="Zhu Y."/>
            <person name="Hemphill L."/>
            <person name="Shang Y."/>
            <person name="Youmans B."/>
            <person name="Ayvaz T."/>
            <person name="Ross M."/>
            <person name="Santibanez J."/>
            <person name="Aqrawi P."/>
            <person name="Gross S."/>
            <person name="Joshi V."/>
            <person name="Fowler G."/>
            <person name="Nazareth L."/>
            <person name="Reid J."/>
            <person name="Worley K."/>
            <person name="Petrosino J."/>
            <person name="Highlander S."/>
            <person name="Gibbs R."/>
        </authorList>
    </citation>
    <scope>NUCLEOTIDE SEQUENCE [LARGE SCALE GENOMIC DNA]</scope>
    <source>
        <strain evidence="2 3">2681</strain>
    </source>
</reference>
<keyword evidence="1" id="KW-0812">Transmembrane</keyword>
<accession>F9DXG0</accession>
<evidence type="ECO:0000313" key="2">
    <source>
        <dbReference type="EMBL" id="EGQ20743.1"/>
    </source>
</evidence>
<feature type="transmembrane region" description="Helical" evidence="1">
    <location>
        <begin position="20"/>
        <end position="39"/>
    </location>
</feature>
<organism evidence="2 3">
    <name type="scientific">Sporosarcina newyorkensis 2681</name>
    <dbReference type="NCBI Taxonomy" id="1027292"/>
    <lineage>
        <taxon>Bacteria</taxon>
        <taxon>Bacillati</taxon>
        <taxon>Bacillota</taxon>
        <taxon>Bacilli</taxon>
        <taxon>Bacillales</taxon>
        <taxon>Caryophanaceae</taxon>
        <taxon>Sporosarcina</taxon>
    </lineage>
</organism>
<dbReference type="GO" id="GO:0004655">
    <property type="term" value="F:porphobilinogen synthase activity"/>
    <property type="evidence" value="ECO:0007669"/>
    <property type="project" value="UniProtKB-EC"/>
</dbReference>
<protein>
    <submittedName>
        <fullName evidence="2">Delta-aminolevulinic acid dehydratase</fullName>
        <ecNumber evidence="2">4.2.1.24</ecNumber>
    </submittedName>
</protein>
<proteinExistence type="predicted"/>
<gene>
    <name evidence="2" type="primary">hemB2</name>
    <name evidence="2" type="ORF">HMPREF9372_3491</name>
</gene>